<organism evidence="2 3">
    <name type="scientific">Sporosarcina psychrophila</name>
    <name type="common">Bacillus psychrophilus</name>
    <dbReference type="NCBI Taxonomy" id="1476"/>
    <lineage>
        <taxon>Bacteria</taxon>
        <taxon>Bacillati</taxon>
        <taxon>Bacillota</taxon>
        <taxon>Bacilli</taxon>
        <taxon>Bacillales</taxon>
        <taxon>Caryophanaceae</taxon>
        <taxon>Sporosarcina</taxon>
    </lineage>
</organism>
<dbReference type="InterPro" id="IPR001387">
    <property type="entry name" value="Cro/C1-type_HTH"/>
</dbReference>
<accession>A0A921FXD8</accession>
<comment type="caution">
    <text evidence="2">The sequence shown here is derived from an EMBL/GenBank/DDBJ whole genome shotgun (WGS) entry which is preliminary data.</text>
</comment>
<dbReference type="PROSITE" id="PS50943">
    <property type="entry name" value="HTH_CROC1"/>
    <property type="match status" value="1"/>
</dbReference>
<dbReference type="EMBL" id="DYWT01000054">
    <property type="protein sequence ID" value="HJF30801.1"/>
    <property type="molecule type" value="Genomic_DNA"/>
</dbReference>
<reference evidence="2" key="2">
    <citation type="submission" date="2021-09" db="EMBL/GenBank/DDBJ databases">
        <authorList>
            <person name="Gilroy R."/>
        </authorList>
    </citation>
    <scope>NUCLEOTIDE SEQUENCE</scope>
    <source>
        <strain evidence="2">CHK171-7178</strain>
    </source>
</reference>
<dbReference type="Proteomes" id="UP000698173">
    <property type="component" value="Unassembled WGS sequence"/>
</dbReference>
<dbReference type="Gene3D" id="1.10.260.40">
    <property type="entry name" value="lambda repressor-like DNA-binding domains"/>
    <property type="match status" value="1"/>
</dbReference>
<evidence type="ECO:0000313" key="2">
    <source>
        <dbReference type="EMBL" id="HJF30801.1"/>
    </source>
</evidence>
<name>A0A921FXD8_SPOPS</name>
<evidence type="ECO:0000313" key="3">
    <source>
        <dbReference type="Proteomes" id="UP000698173"/>
    </source>
</evidence>
<protein>
    <submittedName>
        <fullName evidence="2">Helix-turn-helix domain-containing protein</fullName>
    </submittedName>
</protein>
<dbReference type="GO" id="GO:0003677">
    <property type="term" value="F:DNA binding"/>
    <property type="evidence" value="ECO:0007669"/>
    <property type="project" value="InterPro"/>
</dbReference>
<evidence type="ECO:0000259" key="1">
    <source>
        <dbReference type="PROSITE" id="PS50943"/>
    </source>
</evidence>
<proteinExistence type="predicted"/>
<dbReference type="InterPro" id="IPR010982">
    <property type="entry name" value="Lambda_DNA-bd_dom_sf"/>
</dbReference>
<dbReference type="CDD" id="cd00093">
    <property type="entry name" value="HTH_XRE"/>
    <property type="match status" value="1"/>
</dbReference>
<feature type="domain" description="HTH cro/C1-type" evidence="1">
    <location>
        <begin position="9"/>
        <end position="63"/>
    </location>
</feature>
<dbReference type="AlphaFoldDB" id="A0A921FXD8"/>
<gene>
    <name evidence="2" type="ORF">K8V56_03350</name>
</gene>
<sequence>MTRSVNEKLRFIRKELNLNQSVIAEKLSITVQSYSMKERGQRPITTAELEVIAKQLKVPVAIFFED</sequence>
<dbReference type="SUPFAM" id="SSF47413">
    <property type="entry name" value="lambda repressor-like DNA-binding domains"/>
    <property type="match status" value="1"/>
</dbReference>
<dbReference type="SMART" id="SM00530">
    <property type="entry name" value="HTH_XRE"/>
    <property type="match status" value="1"/>
</dbReference>
<dbReference type="Pfam" id="PF01381">
    <property type="entry name" value="HTH_3"/>
    <property type="match status" value="1"/>
</dbReference>
<reference evidence="2" key="1">
    <citation type="journal article" date="2021" name="PeerJ">
        <title>Extensive microbial diversity within the chicken gut microbiome revealed by metagenomics and culture.</title>
        <authorList>
            <person name="Gilroy R."/>
            <person name="Ravi A."/>
            <person name="Getino M."/>
            <person name="Pursley I."/>
            <person name="Horton D.L."/>
            <person name="Alikhan N.F."/>
            <person name="Baker D."/>
            <person name="Gharbi K."/>
            <person name="Hall N."/>
            <person name="Watson M."/>
            <person name="Adriaenssens E.M."/>
            <person name="Foster-Nyarko E."/>
            <person name="Jarju S."/>
            <person name="Secka A."/>
            <person name="Antonio M."/>
            <person name="Oren A."/>
            <person name="Chaudhuri R.R."/>
            <person name="La Ragione R."/>
            <person name="Hildebrand F."/>
            <person name="Pallen M.J."/>
        </authorList>
    </citation>
    <scope>NUCLEOTIDE SEQUENCE</scope>
    <source>
        <strain evidence="2">CHK171-7178</strain>
    </source>
</reference>